<feature type="domain" description="HTH cro/C1-type" evidence="1">
    <location>
        <begin position="18"/>
        <end position="63"/>
    </location>
</feature>
<organism evidence="2 3">
    <name type="scientific">Kerstersia gyiorum</name>
    <dbReference type="NCBI Taxonomy" id="206506"/>
    <lineage>
        <taxon>Bacteria</taxon>
        <taxon>Pseudomonadati</taxon>
        <taxon>Pseudomonadota</taxon>
        <taxon>Betaproteobacteria</taxon>
        <taxon>Burkholderiales</taxon>
        <taxon>Alcaligenaceae</taxon>
        <taxon>Kerstersia</taxon>
    </lineage>
</organism>
<sequence>MSFPQRLTSMMRRRGIRSQSQLARLCGVSQSSIHRMLYLDGYAPKLATLKRIAAALDTSVPWLLDGDIATACHPAAPGHPILHGDVLRIMTLLHPLPQARQQYIWQRLHQLAADACREEPGPECIQRAARHGCQGQEE</sequence>
<evidence type="ECO:0000313" key="2">
    <source>
        <dbReference type="EMBL" id="RZS73162.1"/>
    </source>
</evidence>
<dbReference type="SUPFAM" id="SSF47413">
    <property type="entry name" value="lambda repressor-like DNA-binding domains"/>
    <property type="match status" value="1"/>
</dbReference>
<proteinExistence type="predicted"/>
<dbReference type="PROSITE" id="PS50943">
    <property type="entry name" value="HTH_CROC1"/>
    <property type="match status" value="1"/>
</dbReference>
<protein>
    <submittedName>
        <fullName evidence="2">Cro/C1-type helix-turn-helix DNA-binding protein</fullName>
    </submittedName>
</protein>
<dbReference type="Proteomes" id="UP000292039">
    <property type="component" value="Unassembled WGS sequence"/>
</dbReference>
<dbReference type="GO" id="GO:0003677">
    <property type="term" value="F:DNA binding"/>
    <property type="evidence" value="ECO:0007669"/>
    <property type="project" value="UniProtKB-KW"/>
</dbReference>
<dbReference type="CDD" id="cd00093">
    <property type="entry name" value="HTH_XRE"/>
    <property type="match status" value="1"/>
</dbReference>
<dbReference type="Pfam" id="PF01381">
    <property type="entry name" value="HTH_3"/>
    <property type="match status" value="1"/>
</dbReference>
<evidence type="ECO:0000259" key="1">
    <source>
        <dbReference type="PROSITE" id="PS50943"/>
    </source>
</evidence>
<dbReference type="InterPro" id="IPR010982">
    <property type="entry name" value="Lambda_DNA-bd_dom_sf"/>
</dbReference>
<dbReference type="GeneID" id="99728142"/>
<dbReference type="Gene3D" id="1.10.260.40">
    <property type="entry name" value="lambda repressor-like DNA-binding domains"/>
    <property type="match status" value="1"/>
</dbReference>
<evidence type="ECO:0000313" key="3">
    <source>
        <dbReference type="Proteomes" id="UP000292039"/>
    </source>
</evidence>
<dbReference type="EMBL" id="SGWZ01000001">
    <property type="protein sequence ID" value="RZS73162.1"/>
    <property type="molecule type" value="Genomic_DNA"/>
</dbReference>
<gene>
    <name evidence="2" type="ORF">EV679_0351</name>
</gene>
<reference evidence="2 3" key="1">
    <citation type="submission" date="2019-02" db="EMBL/GenBank/DDBJ databases">
        <title>Genomic Encyclopedia of Type Strains, Phase IV (KMG-IV): sequencing the most valuable type-strain genomes for metagenomic binning, comparative biology and taxonomic classification.</title>
        <authorList>
            <person name="Goeker M."/>
        </authorList>
    </citation>
    <scope>NUCLEOTIDE SEQUENCE [LARGE SCALE GENOMIC DNA]</scope>
    <source>
        <strain evidence="2 3">DSM 16618</strain>
    </source>
</reference>
<dbReference type="AlphaFoldDB" id="A0A4Q7MVW0"/>
<dbReference type="RefSeq" id="WP_130486397.1">
    <property type="nucleotide sequence ID" value="NZ_CBCSEB010000003.1"/>
</dbReference>
<accession>A0A4Q7MVW0</accession>
<comment type="caution">
    <text evidence="2">The sequence shown here is derived from an EMBL/GenBank/DDBJ whole genome shotgun (WGS) entry which is preliminary data.</text>
</comment>
<name>A0A4Q7MVW0_9BURK</name>
<dbReference type="InterPro" id="IPR001387">
    <property type="entry name" value="Cro/C1-type_HTH"/>
</dbReference>
<dbReference type="SMART" id="SM00530">
    <property type="entry name" value="HTH_XRE"/>
    <property type="match status" value="1"/>
</dbReference>
<keyword evidence="2" id="KW-0238">DNA-binding</keyword>